<evidence type="ECO:0000313" key="13">
    <source>
        <dbReference type="Proteomes" id="UP000623172"/>
    </source>
</evidence>
<evidence type="ECO:0000256" key="5">
    <source>
        <dbReference type="ARBA" id="ARBA00022771"/>
    </source>
</evidence>
<dbReference type="Gene3D" id="3.30.420.40">
    <property type="match status" value="1"/>
</dbReference>
<feature type="active site" evidence="9">
    <location>
        <position position="20"/>
    </location>
</feature>
<name>A0A926D518_9FIRM</name>
<dbReference type="InterPro" id="IPR036046">
    <property type="entry name" value="Acylphosphatase-like_dom_sf"/>
</dbReference>
<comment type="pathway">
    <text evidence="1">Protein modification; [NiFe] hydrogenase maturation.</text>
</comment>
<evidence type="ECO:0000259" key="11">
    <source>
        <dbReference type="PROSITE" id="PS51163"/>
    </source>
</evidence>
<dbReference type="PANTHER" id="PTHR42959">
    <property type="entry name" value="CARBAMOYLTRANSFERASE"/>
    <property type="match status" value="1"/>
</dbReference>
<dbReference type="PROSITE" id="PS51160">
    <property type="entry name" value="ACYLPHOSPHATASE_3"/>
    <property type="match status" value="1"/>
</dbReference>
<accession>A0A926D518</accession>
<dbReference type="Pfam" id="PF01300">
    <property type="entry name" value="Sua5_yciO_yrdC"/>
    <property type="match status" value="1"/>
</dbReference>
<dbReference type="Pfam" id="PF00708">
    <property type="entry name" value="Acylphosphatase"/>
    <property type="match status" value="1"/>
</dbReference>
<comment type="similarity">
    <text evidence="2 8">Belongs to the carbamoyltransferase HypF family.</text>
</comment>
<keyword evidence="6" id="KW-0862">Zinc</keyword>
<evidence type="ECO:0000256" key="7">
    <source>
        <dbReference type="ARBA" id="ARBA00048220"/>
    </source>
</evidence>
<comment type="caution">
    <text evidence="12">The sequence shown here is derived from an EMBL/GenBank/DDBJ whole genome shotgun (WGS) entry which is preliminary data.</text>
</comment>
<dbReference type="Pfam" id="PF07503">
    <property type="entry name" value="zf-HYPF"/>
    <property type="match status" value="2"/>
</dbReference>
<dbReference type="GO" id="GO:0008270">
    <property type="term" value="F:zinc ion binding"/>
    <property type="evidence" value="ECO:0007669"/>
    <property type="project" value="UniProtKB-KW"/>
</dbReference>
<dbReference type="InterPro" id="IPR041440">
    <property type="entry name" value="HypF_C"/>
</dbReference>
<comment type="catalytic activity">
    <reaction evidence="7">
        <text>C-terminal L-cysteinyl-[HypE protein] + carbamoyl phosphate + ATP + H2O = C-terminal S-carboxamide-L-cysteinyl-[HypE protein] + AMP + phosphate + diphosphate + H(+)</text>
        <dbReference type="Rhea" id="RHEA:55636"/>
        <dbReference type="Rhea" id="RHEA-COMP:14247"/>
        <dbReference type="Rhea" id="RHEA-COMP:14392"/>
        <dbReference type="ChEBI" id="CHEBI:15377"/>
        <dbReference type="ChEBI" id="CHEBI:15378"/>
        <dbReference type="ChEBI" id="CHEBI:30616"/>
        <dbReference type="ChEBI" id="CHEBI:33019"/>
        <dbReference type="ChEBI" id="CHEBI:43474"/>
        <dbReference type="ChEBI" id="CHEBI:58228"/>
        <dbReference type="ChEBI" id="CHEBI:76913"/>
        <dbReference type="ChEBI" id="CHEBI:139126"/>
        <dbReference type="ChEBI" id="CHEBI:456215"/>
    </reaction>
</comment>
<dbReference type="InterPro" id="IPR055128">
    <property type="entry name" value="HypF_C_2"/>
</dbReference>
<dbReference type="EC" id="6.2.-.-" evidence="8"/>
<dbReference type="AlphaFoldDB" id="A0A926D518"/>
<dbReference type="SUPFAM" id="SSF55821">
    <property type="entry name" value="YrdC/RibB"/>
    <property type="match status" value="1"/>
</dbReference>
<keyword evidence="4" id="KW-0479">Metal-binding</keyword>
<evidence type="ECO:0000256" key="2">
    <source>
        <dbReference type="ARBA" id="ARBA00008097"/>
    </source>
</evidence>
<dbReference type="Gene3D" id="3.30.110.120">
    <property type="match status" value="1"/>
</dbReference>
<keyword evidence="13" id="KW-1185">Reference proteome</keyword>
<gene>
    <name evidence="12" type="primary">hypF</name>
    <name evidence="12" type="ORF">H8696_06400</name>
</gene>
<dbReference type="PIRSF" id="PIRSF006256">
    <property type="entry name" value="CMPcnvr_hdrg_mat"/>
    <property type="match status" value="1"/>
</dbReference>
<evidence type="ECO:0000256" key="9">
    <source>
        <dbReference type="PROSITE-ProRule" id="PRU00520"/>
    </source>
</evidence>
<dbReference type="Gene3D" id="3.90.870.50">
    <property type="match status" value="1"/>
</dbReference>
<sequence>MTHSAWHITVLGVVQGVGYRPYVARLAEKLELTGWVRNEGGIVQIFAEGPKPALEKLLFELRNHPPFGAAIDEVAVQCASPKALPSFTIADSRRSDGIPLFPPDLALCADCRREVMDPGDRRYRYPFISCVACGPRYSILEELPYDRARTAMSVYAQCPECQKEYAGGGRRRHAQTLSCHQCGPQLIFETLDGRLKGEAALDALLKSLHSGGVVAIKGIGGFQLVCSPLNERAVKRLRAIKGREQKPFAVMFPDLPSVAALCSMSEAEIRLIESPARPIVLLEKREDPFSPEVAGGSRYLGVFLPYTALHLILTDKLGPLVVTSANPAGEPIWTEDGEALVYLSMLDGVAYHDRVILTPLDDSVVQVAAGAPRMVRRSRGYVPRPIFLQKTFPRPLLAMGGDLKAGFALAVGNRVYPSQYLGDMKSLNVLKNYRGALSRMERIFQIRPETAVCDLHPGYETRRLAHQMFGRVLEVQHHHAHIASIMAEYDLDEVLGVAFDGTGYGTDGTIWGGEFLLCRGSHFEREGHLQTIPICGGDEAAKNAGLALASFKHAAGLAPENPREELVQRALEGGIKTVLSSSAGRLFDAMSALLGVRDYNSYEGECAIALENLAAKTAPQDGYPLQIPLKKGDAVILDSRPLIRDARCALDRGVSPGALARGFHEALAKAIVETLIHLREKYGIRRAALGGGVFANRILMERCSALIQENGFEIYLPRQMPIHDGGIALGQAYLGLLKGMEA</sequence>
<dbReference type="Proteomes" id="UP000623172">
    <property type="component" value="Unassembled WGS sequence"/>
</dbReference>
<dbReference type="NCBIfam" id="TIGR00143">
    <property type="entry name" value="hypF"/>
    <property type="match status" value="1"/>
</dbReference>
<comment type="catalytic activity">
    <reaction evidence="9">
        <text>an acyl phosphate + H2O = a carboxylate + phosphate + H(+)</text>
        <dbReference type="Rhea" id="RHEA:14965"/>
        <dbReference type="ChEBI" id="CHEBI:15377"/>
        <dbReference type="ChEBI" id="CHEBI:15378"/>
        <dbReference type="ChEBI" id="CHEBI:29067"/>
        <dbReference type="ChEBI" id="CHEBI:43474"/>
        <dbReference type="ChEBI" id="CHEBI:59918"/>
        <dbReference type="EC" id="3.6.1.7"/>
    </reaction>
</comment>
<evidence type="ECO:0000259" key="10">
    <source>
        <dbReference type="PROSITE" id="PS51160"/>
    </source>
</evidence>
<dbReference type="InterPro" id="IPR006070">
    <property type="entry name" value="Sua5-like_dom"/>
</dbReference>
<dbReference type="EMBL" id="JACRSR010000002">
    <property type="protein sequence ID" value="MBC8531477.1"/>
    <property type="molecule type" value="Genomic_DNA"/>
</dbReference>
<dbReference type="SUPFAM" id="SSF54975">
    <property type="entry name" value="Acylphosphatase/BLUF domain-like"/>
    <property type="match status" value="1"/>
</dbReference>
<evidence type="ECO:0000256" key="6">
    <source>
        <dbReference type="ARBA" id="ARBA00022833"/>
    </source>
</evidence>
<dbReference type="InterPro" id="IPR011125">
    <property type="entry name" value="Znf_HypF"/>
</dbReference>
<dbReference type="Gene3D" id="3.30.420.360">
    <property type="match status" value="1"/>
</dbReference>
<evidence type="ECO:0000256" key="3">
    <source>
        <dbReference type="ARBA" id="ARBA00022598"/>
    </source>
</evidence>
<dbReference type="InterPro" id="IPR001792">
    <property type="entry name" value="Acylphosphatase-like_dom"/>
</dbReference>
<dbReference type="Pfam" id="PF17788">
    <property type="entry name" value="HypF_C"/>
    <property type="match status" value="1"/>
</dbReference>
<protein>
    <recommendedName>
        <fullName evidence="8">Carbamoyltransferase</fullName>
        <ecNumber evidence="8">6.2.-.-</ecNumber>
    </recommendedName>
</protein>
<keyword evidence="5" id="KW-0863">Zinc-finger</keyword>
<proteinExistence type="inferred from homology"/>
<keyword evidence="3" id="KW-0436">Ligase</keyword>
<dbReference type="InterPro" id="IPR017945">
    <property type="entry name" value="DHBP_synth_RibB-like_a/b_dom"/>
</dbReference>
<dbReference type="GO" id="GO:0003998">
    <property type="term" value="F:acylphosphatase activity"/>
    <property type="evidence" value="ECO:0007669"/>
    <property type="project" value="UniProtKB-EC"/>
</dbReference>
<dbReference type="GO" id="GO:0003725">
    <property type="term" value="F:double-stranded RNA binding"/>
    <property type="evidence" value="ECO:0007669"/>
    <property type="project" value="InterPro"/>
</dbReference>
<dbReference type="GO" id="GO:0016743">
    <property type="term" value="F:carboxyl- or carbamoyltransferase activity"/>
    <property type="evidence" value="ECO:0007669"/>
    <property type="project" value="UniProtKB-UniRule"/>
</dbReference>
<feature type="domain" description="YrdC-like" evidence="11">
    <location>
        <begin position="198"/>
        <end position="380"/>
    </location>
</feature>
<dbReference type="GO" id="GO:0016874">
    <property type="term" value="F:ligase activity"/>
    <property type="evidence" value="ECO:0007669"/>
    <property type="project" value="UniProtKB-UniRule"/>
</dbReference>
<dbReference type="RefSeq" id="WP_249316066.1">
    <property type="nucleotide sequence ID" value="NZ_JACRSR010000002.1"/>
</dbReference>
<dbReference type="InterPro" id="IPR043129">
    <property type="entry name" value="ATPase_NBD"/>
</dbReference>
<dbReference type="InterPro" id="IPR004421">
    <property type="entry name" value="Carbamoyltransferase_HypF"/>
</dbReference>
<reference evidence="12" key="1">
    <citation type="submission" date="2020-08" db="EMBL/GenBank/DDBJ databases">
        <title>Genome public.</title>
        <authorList>
            <person name="Liu C."/>
            <person name="Sun Q."/>
        </authorList>
    </citation>
    <scope>NUCLEOTIDE SEQUENCE</scope>
    <source>
        <strain evidence="12">NSJ-53</strain>
    </source>
</reference>
<evidence type="ECO:0000313" key="12">
    <source>
        <dbReference type="EMBL" id="MBC8531477.1"/>
    </source>
</evidence>
<dbReference type="PANTHER" id="PTHR42959:SF1">
    <property type="entry name" value="CARBAMOYLTRANSFERASE HYPF"/>
    <property type="match status" value="1"/>
</dbReference>
<organism evidence="12 13">
    <name type="scientific">Gehongia tenuis</name>
    <dbReference type="NCBI Taxonomy" id="2763655"/>
    <lineage>
        <taxon>Bacteria</taxon>
        <taxon>Bacillati</taxon>
        <taxon>Bacillota</taxon>
        <taxon>Clostridia</taxon>
        <taxon>Christensenellales</taxon>
        <taxon>Christensenellaceae</taxon>
        <taxon>Gehongia</taxon>
    </lineage>
</organism>
<feature type="domain" description="Acylphosphatase-like" evidence="10">
    <location>
        <begin position="5"/>
        <end position="91"/>
    </location>
</feature>
<dbReference type="SUPFAM" id="SSF53067">
    <property type="entry name" value="Actin-like ATPase domain"/>
    <property type="match status" value="1"/>
</dbReference>
<dbReference type="PROSITE" id="PS51163">
    <property type="entry name" value="YRDC"/>
    <property type="match status" value="1"/>
</dbReference>
<evidence type="ECO:0000256" key="4">
    <source>
        <dbReference type="ARBA" id="ARBA00022723"/>
    </source>
</evidence>
<dbReference type="GO" id="GO:0051604">
    <property type="term" value="P:protein maturation"/>
    <property type="evidence" value="ECO:0007669"/>
    <property type="project" value="TreeGrafter"/>
</dbReference>
<evidence type="ECO:0000256" key="8">
    <source>
        <dbReference type="PIRNR" id="PIRNR006256"/>
    </source>
</evidence>
<dbReference type="Pfam" id="PF22521">
    <property type="entry name" value="HypF_C_2"/>
    <property type="match status" value="1"/>
</dbReference>
<keyword evidence="9" id="KW-0378">Hydrolase</keyword>
<evidence type="ECO:0000256" key="1">
    <source>
        <dbReference type="ARBA" id="ARBA00004711"/>
    </source>
</evidence>
<feature type="active site" evidence="9">
    <location>
        <position position="38"/>
    </location>
</feature>
<dbReference type="InterPro" id="IPR051060">
    <property type="entry name" value="Carbamoyltrans_HypF-like"/>
</dbReference>